<reference evidence="2" key="1">
    <citation type="submission" date="2022-07" db="EMBL/GenBank/DDBJ databases">
        <title>Complete genome sequence of Salinispirillum sp. LH10-3-1 capable of multiple carbohydrate inversion isolated from a soda lake.</title>
        <authorList>
            <person name="Liu J."/>
            <person name="Zhai Y."/>
            <person name="Zhang H."/>
            <person name="Yang H."/>
            <person name="Qu J."/>
            <person name="Li J."/>
        </authorList>
    </citation>
    <scope>NUCLEOTIDE SEQUENCE</scope>
    <source>
        <strain evidence="2">LH 10-3-1</strain>
    </source>
</reference>
<proteinExistence type="predicted"/>
<feature type="region of interest" description="Disordered" evidence="1">
    <location>
        <begin position="18"/>
        <end position="38"/>
    </location>
</feature>
<organism evidence="2">
    <name type="scientific">Salinispirillum sp. LH 10-3-1</name>
    <dbReference type="NCBI Taxonomy" id="2952525"/>
    <lineage>
        <taxon>Bacteria</taxon>
        <taxon>Pseudomonadati</taxon>
        <taxon>Pseudomonadota</taxon>
        <taxon>Gammaproteobacteria</taxon>
        <taxon>Oceanospirillales</taxon>
        <taxon>Saccharospirillaceae</taxon>
        <taxon>Salinispirillum</taxon>
    </lineage>
</organism>
<accession>A0AB38YD06</accession>
<evidence type="ECO:0000313" key="2">
    <source>
        <dbReference type="EMBL" id="WLD57145.1"/>
    </source>
</evidence>
<dbReference type="RefSeq" id="WP_304994432.1">
    <property type="nucleotide sequence ID" value="NZ_CP101717.1"/>
</dbReference>
<evidence type="ECO:0000256" key="1">
    <source>
        <dbReference type="SAM" id="MobiDB-lite"/>
    </source>
</evidence>
<name>A0AB38YD06_9GAMM</name>
<protein>
    <submittedName>
        <fullName evidence="2">Uncharacterized protein</fullName>
    </submittedName>
</protein>
<dbReference type="AlphaFoldDB" id="A0AB38YD06"/>
<dbReference type="EMBL" id="CP101717">
    <property type="protein sequence ID" value="WLD57145.1"/>
    <property type="molecule type" value="Genomic_DNA"/>
</dbReference>
<gene>
    <name evidence="2" type="ORF">NFC81_10485</name>
</gene>
<sequence length="62" mass="7357">MDVQTQLEALEQAITDAEERKRQFVRDHPNGTGDKQERTKLYTDVERARRALREFKVKNQLV</sequence>